<feature type="region of interest" description="Disordered" evidence="1">
    <location>
        <begin position="197"/>
        <end position="262"/>
    </location>
</feature>
<reference evidence="2 3" key="1">
    <citation type="submission" date="2015-09" db="EMBL/GenBank/DDBJ databases">
        <title>Trachymyrmex zeteki WGS genome.</title>
        <authorList>
            <person name="Nygaard S."/>
            <person name="Hu H."/>
            <person name="Boomsma J."/>
            <person name="Zhang G."/>
        </authorList>
    </citation>
    <scope>NUCLEOTIDE SEQUENCE [LARGE SCALE GENOMIC DNA]</scope>
    <source>
        <strain evidence="2">Tzet28-1</strain>
        <tissue evidence="2">Whole body</tissue>
    </source>
</reference>
<accession>A0A151WGP0</accession>
<feature type="compositionally biased region" description="Pro residues" evidence="1">
    <location>
        <begin position="212"/>
        <end position="222"/>
    </location>
</feature>
<dbReference type="EMBL" id="KQ983163">
    <property type="protein sequence ID" value="KYQ46977.1"/>
    <property type="molecule type" value="Genomic_DNA"/>
</dbReference>
<gene>
    <name evidence="2" type="ORF">ALC60_14011</name>
</gene>
<feature type="region of interest" description="Disordered" evidence="1">
    <location>
        <begin position="142"/>
        <end position="169"/>
    </location>
</feature>
<evidence type="ECO:0008006" key="4">
    <source>
        <dbReference type="Google" id="ProtNLM"/>
    </source>
</evidence>
<dbReference type="AlphaFoldDB" id="A0A151WGP0"/>
<protein>
    <recommendedName>
        <fullName evidence="4">Nuclease HARBI1</fullName>
    </recommendedName>
</protein>
<feature type="compositionally biased region" description="Basic residues" evidence="1">
    <location>
        <begin position="246"/>
        <end position="262"/>
    </location>
</feature>
<proteinExistence type="predicted"/>
<evidence type="ECO:0000256" key="1">
    <source>
        <dbReference type="SAM" id="MobiDB-lite"/>
    </source>
</evidence>
<dbReference type="STRING" id="64791.A0A151WGP0"/>
<evidence type="ECO:0000313" key="2">
    <source>
        <dbReference type="EMBL" id="KYQ46977.1"/>
    </source>
</evidence>
<evidence type="ECO:0000313" key="3">
    <source>
        <dbReference type="Proteomes" id="UP000075809"/>
    </source>
</evidence>
<dbReference type="Proteomes" id="UP000075809">
    <property type="component" value="Unassembled WGS sequence"/>
</dbReference>
<organism evidence="2 3">
    <name type="scientific">Mycetomoellerius zeteki</name>
    <dbReference type="NCBI Taxonomy" id="64791"/>
    <lineage>
        <taxon>Eukaryota</taxon>
        <taxon>Metazoa</taxon>
        <taxon>Ecdysozoa</taxon>
        <taxon>Arthropoda</taxon>
        <taxon>Hexapoda</taxon>
        <taxon>Insecta</taxon>
        <taxon>Pterygota</taxon>
        <taxon>Neoptera</taxon>
        <taxon>Endopterygota</taxon>
        <taxon>Hymenoptera</taxon>
        <taxon>Apocrita</taxon>
        <taxon>Aculeata</taxon>
        <taxon>Formicoidea</taxon>
        <taxon>Formicidae</taxon>
        <taxon>Myrmicinae</taxon>
        <taxon>Mycetomoellerius</taxon>
    </lineage>
</organism>
<feature type="compositionally biased region" description="Polar residues" evidence="1">
    <location>
        <begin position="201"/>
        <end position="210"/>
    </location>
</feature>
<name>A0A151WGP0_9HYME</name>
<keyword evidence="3" id="KW-1185">Reference proteome</keyword>
<sequence>MKQRQRRSMLDIKTKVLTVLHFFFPRTLNKLKYLRQQFYDSHRFPGVIRCIDCTHIAIFPPRIRDAINPEYLYINRKGYRSINVQLVRMERIYRQWSNMTFFLLGDSGYPLRPWLLTPVINAEVNSPEEKYNRSQISCRAYATTTLPRKRRRDRSGPPHTTGKLPPERPLDPGISFFPWKLVPLRFPRESTLIRDLRRRPSTTIGTQTSMWPPLPSAPLPPPEEFEEFKVGPPLSPLPLTPVKPRTPGRRKRKRKRINPRLS</sequence>